<dbReference type="Proteomes" id="UP001066276">
    <property type="component" value="Chromosome 4_1"/>
</dbReference>
<sequence>MGKTDAKQQWLTFEAKRQSRQTAPLADQCPSRQGDAGLTYPPEEDLKSILFEMRSSLTTTDYRLDSLTRHMDNVKDCIDKHQEHRRGGELRISDVEGAHTQQAKVVEEMKTELCNVQLKNDDLEAQSRRQMYALWEFLKLQQWGELKIILNICFSNCSALRNSPSLLLERGT</sequence>
<dbReference type="EMBL" id="JANPWB010000007">
    <property type="protein sequence ID" value="KAJ1173757.1"/>
    <property type="molecule type" value="Genomic_DNA"/>
</dbReference>
<accession>A0AAV7TB71</accession>
<evidence type="ECO:0000313" key="3">
    <source>
        <dbReference type="Proteomes" id="UP001066276"/>
    </source>
</evidence>
<proteinExistence type="predicted"/>
<name>A0AAV7TB71_PLEWA</name>
<evidence type="ECO:0000313" key="2">
    <source>
        <dbReference type="EMBL" id="KAJ1173757.1"/>
    </source>
</evidence>
<comment type="caution">
    <text evidence="2">The sequence shown here is derived from an EMBL/GenBank/DDBJ whole genome shotgun (WGS) entry which is preliminary data.</text>
</comment>
<evidence type="ECO:0000256" key="1">
    <source>
        <dbReference type="SAM" id="MobiDB-lite"/>
    </source>
</evidence>
<keyword evidence="3" id="KW-1185">Reference proteome</keyword>
<reference evidence="2" key="1">
    <citation type="journal article" date="2022" name="bioRxiv">
        <title>Sequencing and chromosome-scale assembly of the giantPleurodeles waltlgenome.</title>
        <authorList>
            <person name="Brown T."/>
            <person name="Elewa A."/>
            <person name="Iarovenko S."/>
            <person name="Subramanian E."/>
            <person name="Araus A.J."/>
            <person name="Petzold A."/>
            <person name="Susuki M."/>
            <person name="Suzuki K.-i.T."/>
            <person name="Hayashi T."/>
            <person name="Toyoda A."/>
            <person name="Oliveira C."/>
            <person name="Osipova E."/>
            <person name="Leigh N.D."/>
            <person name="Simon A."/>
            <person name="Yun M.H."/>
        </authorList>
    </citation>
    <scope>NUCLEOTIDE SEQUENCE</scope>
    <source>
        <strain evidence="2">20211129_DDA</strain>
        <tissue evidence="2">Liver</tissue>
    </source>
</reference>
<dbReference type="AlphaFoldDB" id="A0AAV7TB71"/>
<gene>
    <name evidence="2" type="ORF">NDU88_005583</name>
</gene>
<feature type="region of interest" description="Disordered" evidence="1">
    <location>
        <begin position="1"/>
        <end position="41"/>
    </location>
</feature>
<organism evidence="2 3">
    <name type="scientific">Pleurodeles waltl</name>
    <name type="common">Iberian ribbed newt</name>
    <dbReference type="NCBI Taxonomy" id="8319"/>
    <lineage>
        <taxon>Eukaryota</taxon>
        <taxon>Metazoa</taxon>
        <taxon>Chordata</taxon>
        <taxon>Craniata</taxon>
        <taxon>Vertebrata</taxon>
        <taxon>Euteleostomi</taxon>
        <taxon>Amphibia</taxon>
        <taxon>Batrachia</taxon>
        <taxon>Caudata</taxon>
        <taxon>Salamandroidea</taxon>
        <taxon>Salamandridae</taxon>
        <taxon>Pleurodelinae</taxon>
        <taxon>Pleurodeles</taxon>
    </lineage>
</organism>
<protein>
    <submittedName>
        <fullName evidence="2">Uncharacterized protein</fullName>
    </submittedName>
</protein>